<dbReference type="Proteomes" id="UP001286313">
    <property type="component" value="Unassembled WGS sequence"/>
</dbReference>
<reference evidence="2" key="1">
    <citation type="submission" date="2023-10" db="EMBL/GenBank/DDBJ databases">
        <title>Genome assemblies of two species of porcelain crab, Petrolisthes cinctipes and Petrolisthes manimaculis (Anomura: Porcellanidae).</title>
        <authorList>
            <person name="Angst P."/>
        </authorList>
    </citation>
    <scope>NUCLEOTIDE SEQUENCE</scope>
    <source>
        <strain evidence="2">PB745_01</strain>
        <tissue evidence="2">Gill</tissue>
    </source>
</reference>
<evidence type="ECO:0000313" key="2">
    <source>
        <dbReference type="EMBL" id="KAK3866658.1"/>
    </source>
</evidence>
<organism evidence="2 3">
    <name type="scientific">Petrolisthes cinctipes</name>
    <name type="common">Flat porcelain crab</name>
    <dbReference type="NCBI Taxonomy" id="88211"/>
    <lineage>
        <taxon>Eukaryota</taxon>
        <taxon>Metazoa</taxon>
        <taxon>Ecdysozoa</taxon>
        <taxon>Arthropoda</taxon>
        <taxon>Crustacea</taxon>
        <taxon>Multicrustacea</taxon>
        <taxon>Malacostraca</taxon>
        <taxon>Eumalacostraca</taxon>
        <taxon>Eucarida</taxon>
        <taxon>Decapoda</taxon>
        <taxon>Pleocyemata</taxon>
        <taxon>Anomura</taxon>
        <taxon>Galatheoidea</taxon>
        <taxon>Porcellanidae</taxon>
        <taxon>Petrolisthes</taxon>
    </lineage>
</organism>
<evidence type="ECO:0000313" key="3">
    <source>
        <dbReference type="Proteomes" id="UP001286313"/>
    </source>
</evidence>
<name>A0AAE1F4W3_PETCI</name>
<accession>A0AAE1F4W3</accession>
<proteinExistence type="predicted"/>
<feature type="transmembrane region" description="Helical" evidence="1">
    <location>
        <begin position="90"/>
        <end position="110"/>
    </location>
</feature>
<keyword evidence="1" id="KW-0812">Transmembrane</keyword>
<keyword evidence="1" id="KW-1133">Transmembrane helix</keyword>
<gene>
    <name evidence="2" type="ORF">Pcinc_027828</name>
</gene>
<dbReference type="AlphaFoldDB" id="A0AAE1F4W3"/>
<evidence type="ECO:0000256" key="1">
    <source>
        <dbReference type="SAM" id="Phobius"/>
    </source>
</evidence>
<dbReference type="EMBL" id="JAWQEG010003359">
    <property type="protein sequence ID" value="KAK3866658.1"/>
    <property type="molecule type" value="Genomic_DNA"/>
</dbReference>
<sequence length="117" mass="12881">MDYGSFVPEALKSSDNPTLATLGKNLYLGPVADDDDIYIDLRKMVLQGDHALIVTVDYLIFMQYKRKLTHLTYIMEDKIVGDGVLNLGHLQGAFILLVLGIGVAFPTLLLERGVGVD</sequence>
<keyword evidence="3" id="KW-1185">Reference proteome</keyword>
<comment type="caution">
    <text evidence="2">The sequence shown here is derived from an EMBL/GenBank/DDBJ whole genome shotgun (WGS) entry which is preliminary data.</text>
</comment>
<keyword evidence="1" id="KW-0472">Membrane</keyword>
<protein>
    <submittedName>
        <fullName evidence="2">Uncharacterized protein</fullName>
    </submittedName>
</protein>